<dbReference type="Proteomes" id="UP000325517">
    <property type="component" value="Chromosome"/>
</dbReference>
<keyword evidence="4" id="KW-1185">Reference proteome</keyword>
<evidence type="ECO:0000313" key="4">
    <source>
        <dbReference type="Proteomes" id="UP000325517"/>
    </source>
</evidence>
<dbReference type="Pfam" id="PF00395">
    <property type="entry name" value="SLH"/>
    <property type="match status" value="2"/>
</dbReference>
<evidence type="ECO:0000259" key="2">
    <source>
        <dbReference type="PROSITE" id="PS51272"/>
    </source>
</evidence>
<proteinExistence type="predicted"/>
<protein>
    <submittedName>
        <fullName evidence="3">S-layer homology domain-containing protein</fullName>
    </submittedName>
</protein>
<accession>A0A5J6SJR1</accession>
<dbReference type="AlphaFoldDB" id="A0A5J6SJR1"/>
<dbReference type="RefSeq" id="WP_151699075.1">
    <property type="nucleotide sequence ID" value="NZ_CP031223.1"/>
</dbReference>
<keyword evidence="1" id="KW-0732">Signal</keyword>
<dbReference type="OrthoDB" id="2985276at2"/>
<evidence type="ECO:0000313" key="3">
    <source>
        <dbReference type="EMBL" id="QFF98131.1"/>
    </source>
</evidence>
<evidence type="ECO:0000256" key="1">
    <source>
        <dbReference type="ARBA" id="ARBA00022729"/>
    </source>
</evidence>
<gene>
    <name evidence="3" type="ORF">PB01_04470</name>
</gene>
<feature type="domain" description="SLH" evidence="2">
    <location>
        <begin position="354"/>
        <end position="417"/>
    </location>
</feature>
<dbReference type="InterPro" id="IPR001119">
    <property type="entry name" value="SLH_dom"/>
</dbReference>
<name>A0A5J6SJR1_9BACI</name>
<organism evidence="3 4">
    <name type="scientific">Psychrobacillus glaciei</name>
    <dbReference type="NCBI Taxonomy" id="2283160"/>
    <lineage>
        <taxon>Bacteria</taxon>
        <taxon>Bacillati</taxon>
        <taxon>Bacillota</taxon>
        <taxon>Bacilli</taxon>
        <taxon>Bacillales</taxon>
        <taxon>Bacillaceae</taxon>
        <taxon>Psychrobacillus</taxon>
    </lineage>
</organism>
<reference evidence="3 4" key="1">
    <citation type="submission" date="2018-07" db="EMBL/GenBank/DDBJ databases">
        <title>Complete genome sequence of Psychrobacillus sp. PB01, isolated from iceberg, and comparative genome analysis of Psychrobacillus strains.</title>
        <authorList>
            <person name="Lee P.C."/>
        </authorList>
    </citation>
    <scope>NUCLEOTIDE SEQUENCE [LARGE SCALE GENOMIC DNA]</scope>
    <source>
        <strain evidence="3 4">PB01</strain>
    </source>
</reference>
<sequence length="491" mass="55444">MNIPFKHQMKRLSILIAPILLVITLAVPTAFAKVPDFNGGILDEYMYEEVFFLAGYPLKFTGKATLTEKESKNQLTSTYKFTLTSEHGDKLTRNVVYVSDLKNYETKGQTTSNTVVKSYTEKIAMADKSTYTLDDYQFSQSSVIDNRPATDYYSGNVIARKIYLKSFKVGKTTLNDKITVYMTGRDVGYKNFWGSTDTQFVDYEIETPEGTAFVTSKVSDSKSRVLEYEPHTPTLSSFVGGHAVISSSNMVSEYTYNIPFRNLHDSGPTIGNFYLNKEKTPKIERLIVPKFRDIANHWSRPNIEKLYSIGIFDESSNFFSPDAAMKKDQFTISVAKAVDLRVLEEKPAKKNTVKKALFEDLDPKDPNYGYIESALNKGIVSPVNAKKFGAKDSITRAQAAIIIVRSLGLEGRAPSPGYKTHFIDDNKIPKEAKDSIYVASQLGLIEPDKKNRINANEVLTRGKASQLLVRYLNFLESDLKQNYRDDMLYFN</sequence>
<feature type="domain" description="SLH" evidence="2">
    <location>
        <begin position="286"/>
        <end position="348"/>
    </location>
</feature>
<dbReference type="PROSITE" id="PS51272">
    <property type="entry name" value="SLH"/>
    <property type="match status" value="3"/>
</dbReference>
<dbReference type="KEGG" id="psyo:PB01_04470"/>
<feature type="domain" description="SLH" evidence="2">
    <location>
        <begin position="419"/>
        <end position="482"/>
    </location>
</feature>
<dbReference type="EMBL" id="CP031223">
    <property type="protein sequence ID" value="QFF98131.1"/>
    <property type="molecule type" value="Genomic_DNA"/>
</dbReference>